<evidence type="ECO:0000313" key="2">
    <source>
        <dbReference type="Proteomes" id="UP000544110"/>
    </source>
</evidence>
<sequence>MTPRPLRALVHALPLPAAALLSLGVLTAPPVLPVLPAAAIPDAAIPAAGAAPAAAAAGRTFYVDPARGSDTAPGTSPTTPWRTLTRASVAALLPGDTLRLRRGLRHRGSLEVTEDGTAARRIRVATYGRGTRPVLSDGPECVRVTGDHVTVAGLAARGCGRAGFTLAGAHDVVVRVEATGAVVGVWVHDDSRHATVARSDVHHNTRMAPGTTGSDDDWGAIGVDVHGDHARVVGNRIRGHVAASPDYGTDGSAVEVYEASYATVTRNRAAGNLTFTELGGRGSSGNRFTANVVTGAVRNGSFLMTRGPGQHWGPVVGTTATRNDVRLTGPGSFGFGCYGGCTATHLVMRDNTVSARRYVGWVDGTFASSGNVWSDEVWFPLGPGDRVTALPR</sequence>
<proteinExistence type="predicted"/>
<dbReference type="Proteomes" id="UP000544110">
    <property type="component" value="Unassembled WGS sequence"/>
</dbReference>
<dbReference type="InterPro" id="IPR012334">
    <property type="entry name" value="Pectin_lyas_fold"/>
</dbReference>
<evidence type="ECO:0000313" key="1">
    <source>
        <dbReference type="EMBL" id="NYG53906.1"/>
    </source>
</evidence>
<accession>A0A7Y9UKZ6</accession>
<dbReference type="AlphaFoldDB" id="A0A7Y9UKZ6"/>
<dbReference type="RefSeq" id="WP_179516641.1">
    <property type="nucleotide sequence ID" value="NZ_JACCAC010000001.1"/>
</dbReference>
<dbReference type="InterPro" id="IPR011050">
    <property type="entry name" value="Pectin_lyase_fold/virulence"/>
</dbReference>
<keyword evidence="2" id="KW-1185">Reference proteome</keyword>
<organism evidence="1 2">
    <name type="scientific">Nocardioides perillae</name>
    <dbReference type="NCBI Taxonomy" id="1119534"/>
    <lineage>
        <taxon>Bacteria</taxon>
        <taxon>Bacillati</taxon>
        <taxon>Actinomycetota</taxon>
        <taxon>Actinomycetes</taxon>
        <taxon>Propionibacteriales</taxon>
        <taxon>Nocardioidaceae</taxon>
        <taxon>Nocardioides</taxon>
    </lineage>
</organism>
<dbReference type="EMBL" id="JACCAC010000001">
    <property type="protein sequence ID" value="NYG53906.1"/>
    <property type="molecule type" value="Genomic_DNA"/>
</dbReference>
<reference evidence="1 2" key="1">
    <citation type="submission" date="2020-07" db="EMBL/GenBank/DDBJ databases">
        <title>Sequencing the genomes of 1000 actinobacteria strains.</title>
        <authorList>
            <person name="Klenk H.-P."/>
        </authorList>
    </citation>
    <scope>NUCLEOTIDE SEQUENCE [LARGE SCALE GENOMIC DNA]</scope>
    <source>
        <strain evidence="1 2">DSM 24552</strain>
    </source>
</reference>
<evidence type="ECO:0008006" key="3">
    <source>
        <dbReference type="Google" id="ProtNLM"/>
    </source>
</evidence>
<dbReference type="SUPFAM" id="SSF51126">
    <property type="entry name" value="Pectin lyase-like"/>
    <property type="match status" value="1"/>
</dbReference>
<protein>
    <recommendedName>
        <fullName evidence="3">Right handed beta helix region</fullName>
    </recommendedName>
</protein>
<dbReference type="Gene3D" id="2.160.20.10">
    <property type="entry name" value="Single-stranded right-handed beta-helix, Pectin lyase-like"/>
    <property type="match status" value="1"/>
</dbReference>
<gene>
    <name evidence="1" type="ORF">BJ989_000210</name>
</gene>
<comment type="caution">
    <text evidence="1">The sequence shown here is derived from an EMBL/GenBank/DDBJ whole genome shotgun (WGS) entry which is preliminary data.</text>
</comment>
<name>A0A7Y9UKZ6_9ACTN</name>